<reference evidence="4 5" key="1">
    <citation type="submission" date="2019-11" db="EMBL/GenBank/DDBJ databases">
        <authorList>
            <person name="Zheng R.K."/>
            <person name="Sun C.M."/>
        </authorList>
    </citation>
    <scope>NUCLEOTIDE SEQUENCE [LARGE SCALE GENOMIC DNA]</scope>
    <source>
        <strain evidence="4 5">WC007</strain>
    </source>
</reference>
<accession>A0A6I6K2A4</accession>
<protein>
    <submittedName>
        <fullName evidence="4">CAP domain-containing protein</fullName>
    </submittedName>
</protein>
<dbReference type="AlphaFoldDB" id="A0A6I6K2A4"/>
<feature type="compositionally biased region" description="Basic and acidic residues" evidence="1">
    <location>
        <begin position="124"/>
        <end position="134"/>
    </location>
</feature>
<dbReference type="SUPFAM" id="SSF55797">
    <property type="entry name" value="PR-1-like"/>
    <property type="match status" value="1"/>
</dbReference>
<keyword evidence="2" id="KW-0732">Signal</keyword>
<dbReference type="PANTHER" id="PTHR31157">
    <property type="entry name" value="SCP DOMAIN-CONTAINING PROTEIN"/>
    <property type="match status" value="1"/>
</dbReference>
<feature type="chain" id="PRO_5026082607" evidence="2">
    <location>
        <begin position="20"/>
        <end position="228"/>
    </location>
</feature>
<feature type="domain" description="SCP" evidence="3">
    <location>
        <begin position="104"/>
        <end position="213"/>
    </location>
</feature>
<dbReference type="InterPro" id="IPR035940">
    <property type="entry name" value="CAP_sf"/>
</dbReference>
<name>A0A6I6K2A4_9BACT</name>
<dbReference type="Proteomes" id="UP000428260">
    <property type="component" value="Chromosome"/>
</dbReference>
<evidence type="ECO:0000259" key="3">
    <source>
        <dbReference type="Pfam" id="PF00188"/>
    </source>
</evidence>
<proteinExistence type="predicted"/>
<sequence length="228" mass="25865">MKLVMMILWLAGFPLNFFSSEEDFSTTTNNWDSNLNTAASTNYLSPLEKEIIFEINKLRSNPAKYANDYIAPLSKNYQRNMLYYPGDKPLRTREGVRALNECVRDLRKQGPLSLVYPSRGLTKAADDHVKDQSRTGRTGHSGSDRSNAKTRIERYGQWKVRIAENIAYGGITAQQIVIYLLIDDGVYDRGHRKTFLHPDFNEVGVATGNHPEYGIMSVMDFAGAFVEK</sequence>
<gene>
    <name evidence="4" type="ORF">GM418_24090</name>
</gene>
<dbReference type="InterPro" id="IPR014044">
    <property type="entry name" value="CAP_dom"/>
</dbReference>
<organism evidence="4 5">
    <name type="scientific">Maribellus comscasis</name>
    <dbReference type="NCBI Taxonomy" id="2681766"/>
    <lineage>
        <taxon>Bacteria</taxon>
        <taxon>Pseudomonadati</taxon>
        <taxon>Bacteroidota</taxon>
        <taxon>Bacteroidia</taxon>
        <taxon>Marinilabiliales</taxon>
        <taxon>Prolixibacteraceae</taxon>
        <taxon>Maribellus</taxon>
    </lineage>
</organism>
<feature type="signal peptide" evidence="2">
    <location>
        <begin position="1"/>
        <end position="19"/>
    </location>
</feature>
<dbReference type="PANTHER" id="PTHR31157:SF1">
    <property type="entry name" value="SCP DOMAIN-CONTAINING PROTEIN"/>
    <property type="match status" value="1"/>
</dbReference>
<dbReference type="Gene3D" id="3.40.33.10">
    <property type="entry name" value="CAP"/>
    <property type="match status" value="1"/>
</dbReference>
<evidence type="ECO:0000313" key="5">
    <source>
        <dbReference type="Proteomes" id="UP000428260"/>
    </source>
</evidence>
<evidence type="ECO:0000256" key="1">
    <source>
        <dbReference type="SAM" id="MobiDB-lite"/>
    </source>
</evidence>
<keyword evidence="5" id="KW-1185">Reference proteome</keyword>
<dbReference type="Pfam" id="PF00188">
    <property type="entry name" value="CAP"/>
    <property type="match status" value="1"/>
</dbReference>
<evidence type="ECO:0000313" key="4">
    <source>
        <dbReference type="EMBL" id="QGY46627.1"/>
    </source>
</evidence>
<evidence type="ECO:0000256" key="2">
    <source>
        <dbReference type="SAM" id="SignalP"/>
    </source>
</evidence>
<dbReference type="CDD" id="cd05379">
    <property type="entry name" value="CAP_bacterial"/>
    <property type="match status" value="1"/>
</dbReference>
<feature type="region of interest" description="Disordered" evidence="1">
    <location>
        <begin position="123"/>
        <end position="149"/>
    </location>
</feature>
<dbReference type="EMBL" id="CP046401">
    <property type="protein sequence ID" value="QGY46627.1"/>
    <property type="molecule type" value="Genomic_DNA"/>
</dbReference>
<dbReference type="RefSeq" id="WP_158869755.1">
    <property type="nucleotide sequence ID" value="NZ_CP046401.1"/>
</dbReference>
<dbReference type="KEGG" id="mcos:GM418_24090"/>